<sequence length="88" mass="9472">MADAPPPDFHVDAELAARLVSSQHPDLAAPLTLVANGWDNAIFRLGDDLAVRLPRRVLAVAKPRTTRIEACRSCSVTTRCAPGWPVGE</sequence>
<dbReference type="InterPro" id="IPR011009">
    <property type="entry name" value="Kinase-like_dom_sf"/>
</dbReference>
<dbReference type="EMBL" id="BAAANJ010000001">
    <property type="protein sequence ID" value="GAA1799704.1"/>
    <property type="molecule type" value="Genomic_DNA"/>
</dbReference>
<dbReference type="Gene3D" id="3.30.200.20">
    <property type="entry name" value="Phosphorylase Kinase, domain 1"/>
    <property type="match status" value="1"/>
</dbReference>
<keyword evidence="2" id="KW-1185">Reference proteome</keyword>
<organism evidence="1 2">
    <name type="scientific">Agromyces neolithicus</name>
    <dbReference type="NCBI Taxonomy" id="269420"/>
    <lineage>
        <taxon>Bacteria</taxon>
        <taxon>Bacillati</taxon>
        <taxon>Actinomycetota</taxon>
        <taxon>Actinomycetes</taxon>
        <taxon>Micrococcales</taxon>
        <taxon>Microbacteriaceae</taxon>
        <taxon>Agromyces</taxon>
    </lineage>
</organism>
<dbReference type="RefSeq" id="WP_344292946.1">
    <property type="nucleotide sequence ID" value="NZ_BAAANJ010000001.1"/>
</dbReference>
<accession>A0ABN2LUE9</accession>
<evidence type="ECO:0000313" key="2">
    <source>
        <dbReference type="Proteomes" id="UP001500002"/>
    </source>
</evidence>
<dbReference type="Proteomes" id="UP001500002">
    <property type="component" value="Unassembled WGS sequence"/>
</dbReference>
<evidence type="ECO:0000313" key="1">
    <source>
        <dbReference type="EMBL" id="GAA1799704.1"/>
    </source>
</evidence>
<proteinExistence type="predicted"/>
<comment type="caution">
    <text evidence="1">The sequence shown here is derived from an EMBL/GenBank/DDBJ whole genome shotgun (WGS) entry which is preliminary data.</text>
</comment>
<dbReference type="SUPFAM" id="SSF56112">
    <property type="entry name" value="Protein kinase-like (PK-like)"/>
    <property type="match status" value="1"/>
</dbReference>
<name>A0ABN2LUE9_9MICO</name>
<gene>
    <name evidence="1" type="ORF">GCM10009749_04410</name>
</gene>
<protein>
    <recommendedName>
        <fullName evidence="3">Aminoglycoside phosphotransferase domain-containing protein</fullName>
    </recommendedName>
</protein>
<evidence type="ECO:0008006" key="3">
    <source>
        <dbReference type="Google" id="ProtNLM"/>
    </source>
</evidence>
<reference evidence="1 2" key="1">
    <citation type="journal article" date="2019" name="Int. J. Syst. Evol. Microbiol.">
        <title>The Global Catalogue of Microorganisms (GCM) 10K type strain sequencing project: providing services to taxonomists for standard genome sequencing and annotation.</title>
        <authorList>
            <consortium name="The Broad Institute Genomics Platform"/>
            <consortium name="The Broad Institute Genome Sequencing Center for Infectious Disease"/>
            <person name="Wu L."/>
            <person name="Ma J."/>
        </authorList>
    </citation>
    <scope>NUCLEOTIDE SEQUENCE [LARGE SCALE GENOMIC DNA]</scope>
    <source>
        <strain evidence="1 2">JCM 14322</strain>
    </source>
</reference>